<evidence type="ECO:0000256" key="1">
    <source>
        <dbReference type="SAM" id="SignalP"/>
    </source>
</evidence>
<proteinExistence type="predicted"/>
<gene>
    <name evidence="2" type="primary">CLINT1</name>
</gene>
<dbReference type="AlphaFoldDB" id="L8EAP9"/>
<feature type="chain" id="PRO_5003987839" evidence="1">
    <location>
        <begin position="35"/>
        <end position="60"/>
    </location>
</feature>
<reference evidence="2" key="1">
    <citation type="journal article" date="2013" name="PLoS ONE">
        <title>Direct detection of alternative open reading frames translation products in human significantly expands the proteome.</title>
        <authorList>
            <person name="Vanderperre B."/>
            <person name="Lucier J.-F."/>
            <person name="Motard J."/>
            <person name="Tremblay G."/>
            <person name="Vanderperre S."/>
            <person name="Wisztorski M."/>
            <person name="Salzet M."/>
            <person name="Boisvert F.-M."/>
            <person name="Roucou X."/>
        </authorList>
    </citation>
    <scope>NUCLEOTIDE SEQUENCE</scope>
</reference>
<dbReference type="ChiTaRS" id="CLINT1">
    <property type="organism name" value="human"/>
</dbReference>
<keyword evidence="1" id="KW-0732">Signal</keyword>
<feature type="signal peptide" evidence="1">
    <location>
        <begin position="1"/>
        <end position="34"/>
    </location>
</feature>
<evidence type="ECO:0000313" key="2">
    <source>
        <dbReference type="EMBL" id="CCQ43453.1"/>
    </source>
</evidence>
<organism evidence="2">
    <name type="scientific">Homo sapiens</name>
    <name type="common">Human</name>
    <dbReference type="NCBI Taxonomy" id="9606"/>
    <lineage>
        <taxon>Eukaryota</taxon>
        <taxon>Metazoa</taxon>
        <taxon>Chordata</taxon>
        <taxon>Craniata</taxon>
        <taxon>Vertebrata</taxon>
        <taxon>Euteleostomi</taxon>
        <taxon>Mammalia</taxon>
        <taxon>Eutheria</taxon>
        <taxon>Euarchontoglires</taxon>
        <taxon>Primates</taxon>
        <taxon>Haplorrhini</taxon>
        <taxon>Catarrhini</taxon>
        <taxon>Hominidae</taxon>
        <taxon>Homo</taxon>
    </lineage>
</organism>
<dbReference type="EMBL" id="HF583956">
    <property type="protein sequence ID" value="CCQ43453.1"/>
    <property type="molecule type" value="Genomic_DNA"/>
</dbReference>
<sequence>MLQPTHLSLQLRLQCLAASHLVTLLICLMAPASQQEDQLIYSEDLLTLAQLLHQAVSLPK</sequence>
<dbReference type="OrthoDB" id="4033880at2759"/>
<name>L8EAP9_HUMAN</name>
<accession>L8EAP9</accession>
<protein>
    <submittedName>
        <fullName evidence="2">Alternative protein CLINT1</fullName>
    </submittedName>
</protein>